<keyword evidence="4" id="KW-1185">Reference proteome</keyword>
<dbReference type="SUPFAM" id="SSF51695">
    <property type="entry name" value="PLC-like phosphodiesterases"/>
    <property type="match status" value="1"/>
</dbReference>
<name>A0ABR2UY84_9PEZI</name>
<keyword evidence="2" id="KW-0732">Signal</keyword>
<dbReference type="PANTHER" id="PTHR13593">
    <property type="match status" value="1"/>
</dbReference>
<evidence type="ECO:0000256" key="2">
    <source>
        <dbReference type="SAM" id="SignalP"/>
    </source>
</evidence>
<protein>
    <submittedName>
        <fullName evidence="3">PLC-like phosphodiesterase</fullName>
    </submittedName>
</protein>
<dbReference type="Gene3D" id="3.20.20.190">
    <property type="entry name" value="Phosphatidylinositol (PI) phosphodiesterase"/>
    <property type="match status" value="1"/>
</dbReference>
<feature type="compositionally biased region" description="Polar residues" evidence="1">
    <location>
        <begin position="362"/>
        <end position="371"/>
    </location>
</feature>
<accession>A0ABR2UY84</accession>
<evidence type="ECO:0000256" key="1">
    <source>
        <dbReference type="SAM" id="MobiDB-lite"/>
    </source>
</evidence>
<evidence type="ECO:0000313" key="3">
    <source>
        <dbReference type="EMBL" id="KAK9419235.1"/>
    </source>
</evidence>
<feature type="compositionally biased region" description="Low complexity" evidence="1">
    <location>
        <begin position="372"/>
        <end position="391"/>
    </location>
</feature>
<proteinExistence type="predicted"/>
<gene>
    <name evidence="3" type="ORF">SUNI508_01212</name>
</gene>
<comment type="caution">
    <text evidence="3">The sequence shown here is derived from an EMBL/GenBank/DDBJ whole genome shotgun (WGS) entry which is preliminary data.</text>
</comment>
<dbReference type="InterPro" id="IPR017946">
    <property type="entry name" value="PLC-like_Pdiesterase_TIM-brl"/>
</dbReference>
<dbReference type="EMBL" id="JARVKF010000330">
    <property type="protein sequence ID" value="KAK9419235.1"/>
    <property type="molecule type" value="Genomic_DNA"/>
</dbReference>
<feature type="region of interest" description="Disordered" evidence="1">
    <location>
        <begin position="21"/>
        <end position="43"/>
    </location>
</feature>
<feature type="compositionally biased region" description="Gly residues" evidence="1">
    <location>
        <begin position="25"/>
        <end position="39"/>
    </location>
</feature>
<feature type="region of interest" description="Disordered" evidence="1">
    <location>
        <begin position="362"/>
        <end position="391"/>
    </location>
</feature>
<organism evidence="3 4">
    <name type="scientific">Seiridium unicorne</name>
    <dbReference type="NCBI Taxonomy" id="138068"/>
    <lineage>
        <taxon>Eukaryota</taxon>
        <taxon>Fungi</taxon>
        <taxon>Dikarya</taxon>
        <taxon>Ascomycota</taxon>
        <taxon>Pezizomycotina</taxon>
        <taxon>Sordariomycetes</taxon>
        <taxon>Xylariomycetidae</taxon>
        <taxon>Amphisphaeriales</taxon>
        <taxon>Sporocadaceae</taxon>
        <taxon>Seiridium</taxon>
    </lineage>
</organism>
<dbReference type="Pfam" id="PF26146">
    <property type="entry name" value="PI-PLC_X"/>
    <property type="match status" value="1"/>
</dbReference>
<reference evidence="3 4" key="1">
    <citation type="journal article" date="2024" name="J. Plant Pathol.">
        <title>Sequence and assembly of the genome of Seiridium unicorne, isolate CBS 538.82, causal agent of cypress canker disease.</title>
        <authorList>
            <person name="Scali E."/>
            <person name="Rocca G.D."/>
            <person name="Danti R."/>
            <person name="Garbelotto M."/>
            <person name="Barberini S."/>
            <person name="Baroncelli R."/>
            <person name="Emiliani G."/>
        </authorList>
    </citation>
    <scope>NUCLEOTIDE SEQUENCE [LARGE SCALE GENOMIC DNA]</scope>
    <source>
        <strain evidence="3 4">BM-138-508</strain>
    </source>
</reference>
<feature type="signal peptide" evidence="2">
    <location>
        <begin position="1"/>
        <end position="21"/>
    </location>
</feature>
<sequence length="414" mass="42843">MFPSLSKVLTAAAAFSATAYASPQGWGGSSGGDQGGSSGSSGSDGSANSVSYAAAATSTAAYNYASASVSSSAVATASSLASGTACNNSPDLCSRTYDNVTHMGAHDSSFLRDSSTDNSIAGTQYLNATYALNNGLRLLQLQVHDLNGVIEMCHTTCDLLDAGTLQSWLTAIKDWMDNNANDVVTLLIVNSDGFNGSDFGAVFEASGIDEYGYTPDGTGSWPTLSTMISAGTRLVTFIASYTTDTSYSYLLNEWDYVFETAYEVTSLSGFNCTLDRPSTYDTYSAAISAGMMPLMNHFAYSILVSYEIPDVTDIDTTNSASTSTTGALGLHAETCNSEWSQKPTFVLVDFFNKGPAIDTADTMNGITATGRSNSSSSDASSSTSTSTSMGSSVHGAGSTLGALITAFVGAILLL</sequence>
<dbReference type="InterPro" id="IPR051057">
    <property type="entry name" value="PI-PLC_domain"/>
</dbReference>
<feature type="chain" id="PRO_5047404073" evidence="2">
    <location>
        <begin position="22"/>
        <end position="414"/>
    </location>
</feature>
<dbReference type="PANTHER" id="PTHR13593:SF80">
    <property type="entry name" value="PLC-LIKE PHOSPHODIESTERASE"/>
    <property type="match status" value="1"/>
</dbReference>
<dbReference type="Proteomes" id="UP001408356">
    <property type="component" value="Unassembled WGS sequence"/>
</dbReference>
<evidence type="ECO:0000313" key="4">
    <source>
        <dbReference type="Proteomes" id="UP001408356"/>
    </source>
</evidence>